<dbReference type="Gene3D" id="1.10.3460.10">
    <property type="entry name" value="Chlorophyll a/b binding protein domain"/>
    <property type="match status" value="1"/>
</dbReference>
<dbReference type="GO" id="GO:0016168">
    <property type="term" value="F:chlorophyll binding"/>
    <property type="evidence" value="ECO:0007669"/>
    <property type="project" value="UniProtKB-KW"/>
</dbReference>
<feature type="binding site" evidence="7">
    <location>
        <position position="178"/>
    </location>
    <ligand>
        <name>chlorophyll a</name>
        <dbReference type="ChEBI" id="CHEBI:58416"/>
        <label>1</label>
    </ligand>
</feature>
<keyword evidence="7" id="KW-0157">Chromophore</keyword>
<organism evidence="10">
    <name type="scientific">Aureoumbra lagunensis</name>
    <dbReference type="NCBI Taxonomy" id="44058"/>
    <lineage>
        <taxon>Eukaryota</taxon>
        <taxon>Sar</taxon>
        <taxon>Stramenopiles</taxon>
        <taxon>Ochrophyta</taxon>
        <taxon>Pelagophyceae</taxon>
        <taxon>Pelagomonadales</taxon>
        <taxon>Aureoumbra</taxon>
    </lineage>
</organism>
<accession>A0A6S7ZSZ0</accession>
<dbReference type="GO" id="GO:0009765">
    <property type="term" value="P:photosynthesis, light harvesting"/>
    <property type="evidence" value="ECO:0007669"/>
    <property type="project" value="InterPro"/>
</dbReference>
<keyword evidence="5" id="KW-0602">Photosynthesis</keyword>
<feature type="binding site" evidence="7">
    <location>
        <position position="190"/>
    </location>
    <ligand>
        <name>chlorophyll a</name>
        <dbReference type="ChEBI" id="CHEBI:58416"/>
        <label>1</label>
    </ligand>
</feature>
<comment type="subcellular location">
    <subcellularLocation>
        <location evidence="2">Plastid</location>
        <location evidence="2">Chloroplast</location>
    </subcellularLocation>
</comment>
<feature type="binding site" description="axial binding residue" evidence="7">
    <location>
        <position position="176"/>
    </location>
    <ligand>
        <name>chlorophyll b</name>
        <dbReference type="ChEBI" id="CHEBI:61721"/>
        <label>3</label>
    </ligand>
    <ligandPart>
        <name>Mg</name>
        <dbReference type="ChEBI" id="CHEBI:25107"/>
    </ligandPart>
</feature>
<keyword evidence="4" id="KW-0150">Chloroplast</keyword>
<sequence length="198" mass="21243">MNRIVAALALLFSGVSAFAPTPTITRGTVQVKASTEGMPGIVAPTGLFDPVGLAAKATDARLKYFRESELKHGRVAMLASLGFVVGEKFHPLFNGAIDEPSYIAFQATPLQKLWPFVLTAIGTVEYISIDKFNAPAEGFWTLKAEYENGDLGFDPLGLKPTDPEKLKTMQTKEIQNGRLAMLGIAGMVAQELVTGGKL</sequence>
<evidence type="ECO:0000256" key="8">
    <source>
        <dbReference type="SAM" id="SignalP"/>
    </source>
</evidence>
<feature type="chain" id="PRO_5036393500" description="Plastid light harvesting protein" evidence="8">
    <location>
        <begin position="18"/>
        <end position="198"/>
    </location>
</feature>
<evidence type="ECO:0000256" key="3">
    <source>
        <dbReference type="ARBA" id="ARBA00005933"/>
    </source>
</evidence>
<evidence type="ECO:0000256" key="7">
    <source>
        <dbReference type="PIRSR" id="PIRSR601344-1"/>
    </source>
</evidence>
<feature type="binding site" evidence="7">
    <location>
        <position position="173"/>
    </location>
    <ligand>
        <name>chlorophyll a</name>
        <dbReference type="ChEBI" id="CHEBI:58416"/>
        <label>1</label>
    </ligand>
</feature>
<feature type="binding site" evidence="7">
    <location>
        <position position="172"/>
    </location>
    <ligand>
        <name>chlorophyll a</name>
        <dbReference type="ChEBI" id="CHEBI:58416"/>
        <label>1</label>
    </ligand>
</feature>
<dbReference type="EMBL" id="HBIJ01001514">
    <property type="protein sequence ID" value="CAE0360363.1"/>
    <property type="molecule type" value="Transcribed_RNA"/>
</dbReference>
<feature type="signal peptide" evidence="8">
    <location>
        <begin position="1"/>
        <end position="17"/>
    </location>
</feature>
<name>A0A6S7ZSZ0_9STRA</name>
<evidence type="ECO:0008006" key="11">
    <source>
        <dbReference type="Google" id="ProtNLM"/>
    </source>
</evidence>
<keyword evidence="6" id="KW-0934">Plastid</keyword>
<dbReference type="InterPro" id="IPR022796">
    <property type="entry name" value="Chloroa_b-bind"/>
</dbReference>
<keyword evidence="8" id="KW-0732">Signal</keyword>
<reference evidence="10" key="1">
    <citation type="submission" date="2021-01" db="EMBL/GenBank/DDBJ databases">
        <authorList>
            <person name="Corre E."/>
            <person name="Pelletier E."/>
            <person name="Niang G."/>
            <person name="Scheremetjew M."/>
            <person name="Finn R."/>
            <person name="Kale V."/>
            <person name="Holt S."/>
            <person name="Cochrane G."/>
            <person name="Meng A."/>
            <person name="Brown T."/>
            <person name="Cohen L."/>
        </authorList>
    </citation>
    <scope>NUCLEOTIDE SEQUENCE</scope>
    <source>
        <strain evidence="10">CCMP1510</strain>
    </source>
</reference>
<dbReference type="EMBL" id="HBIJ01001515">
    <property type="protein sequence ID" value="CAE0360364.1"/>
    <property type="molecule type" value="Transcribed_RNA"/>
</dbReference>
<comment type="function">
    <text evidence="1">The light-harvesting complex (LHC) functions as a light receptor, it captures and delivers excitation energy to photosystems with which it is closely associated. Energy is transferred from the carotenoid and chlorophyll C (or B) to chlorophyll A and the photosynthetic reaction centers where it is used to synthesize ATP and reducing power.</text>
</comment>
<evidence type="ECO:0000256" key="4">
    <source>
        <dbReference type="ARBA" id="ARBA00022528"/>
    </source>
</evidence>
<dbReference type="AlphaFoldDB" id="A0A6S7ZSZ0"/>
<feature type="binding site" evidence="7">
    <location>
        <position position="72"/>
    </location>
    <ligand>
        <name>chlorophyll a</name>
        <dbReference type="ChEBI" id="CHEBI:58416"/>
        <label>1</label>
    </ligand>
</feature>
<protein>
    <recommendedName>
        <fullName evidence="11">Plastid light harvesting protein</fullName>
    </recommendedName>
</protein>
<dbReference type="Pfam" id="PF00504">
    <property type="entry name" value="Chloroa_b-bind"/>
    <property type="match status" value="1"/>
</dbReference>
<dbReference type="GO" id="GO:0009507">
    <property type="term" value="C:chloroplast"/>
    <property type="evidence" value="ECO:0007669"/>
    <property type="project" value="UniProtKB-SubCell"/>
</dbReference>
<comment type="similarity">
    <text evidence="3">Belongs to the fucoxanthin chlorophyll protein family.</text>
</comment>
<feature type="binding site" evidence="7">
    <location>
        <position position="69"/>
    </location>
    <ligand>
        <name>chlorophyll a</name>
        <dbReference type="ChEBI" id="CHEBI:58416"/>
        <label>1</label>
    </ligand>
</feature>
<evidence type="ECO:0000313" key="9">
    <source>
        <dbReference type="EMBL" id="CAE0360363.1"/>
    </source>
</evidence>
<evidence type="ECO:0000256" key="2">
    <source>
        <dbReference type="ARBA" id="ARBA00004229"/>
    </source>
</evidence>
<evidence type="ECO:0000256" key="6">
    <source>
        <dbReference type="ARBA" id="ARBA00022640"/>
    </source>
</evidence>
<gene>
    <name evidence="9" type="ORF">ALAG00032_LOCUS1093</name>
    <name evidence="10" type="ORF">ALAG00032_LOCUS1094</name>
</gene>
<evidence type="ECO:0000256" key="1">
    <source>
        <dbReference type="ARBA" id="ARBA00004022"/>
    </source>
</evidence>
<feature type="binding site" description="axial binding residue" evidence="7">
    <location>
        <position position="74"/>
    </location>
    <ligand>
        <name>chlorophyll b</name>
        <dbReference type="ChEBI" id="CHEBI:61721"/>
        <label>1</label>
    </ligand>
    <ligandPart>
        <name>Mg</name>
        <dbReference type="ChEBI" id="CHEBI:25107"/>
    </ligandPart>
</feature>
<dbReference type="GO" id="GO:0016020">
    <property type="term" value="C:membrane"/>
    <property type="evidence" value="ECO:0007669"/>
    <property type="project" value="InterPro"/>
</dbReference>
<evidence type="ECO:0000256" key="5">
    <source>
        <dbReference type="ARBA" id="ARBA00022531"/>
    </source>
</evidence>
<proteinExistence type="inferred from homology"/>
<evidence type="ECO:0000313" key="10">
    <source>
        <dbReference type="EMBL" id="CAE0360364.1"/>
    </source>
</evidence>
<keyword evidence="7" id="KW-0148">Chlorophyll</keyword>
<dbReference type="InterPro" id="IPR001344">
    <property type="entry name" value="Chloro_AB-bd_pln"/>
</dbReference>
<dbReference type="PANTHER" id="PTHR21649">
    <property type="entry name" value="CHLOROPHYLL A/B BINDING PROTEIN"/>
    <property type="match status" value="1"/>
</dbReference>
<dbReference type="SUPFAM" id="SSF103511">
    <property type="entry name" value="Chlorophyll a-b binding protein"/>
    <property type="match status" value="1"/>
</dbReference>